<feature type="compositionally biased region" description="Basic and acidic residues" evidence="1">
    <location>
        <begin position="1"/>
        <end position="23"/>
    </location>
</feature>
<evidence type="ECO:0000256" key="1">
    <source>
        <dbReference type="SAM" id="MobiDB-lite"/>
    </source>
</evidence>
<dbReference type="EMBL" id="BTGU01000021">
    <property type="protein sequence ID" value="GMN45993.1"/>
    <property type="molecule type" value="Genomic_DNA"/>
</dbReference>
<sequence length="88" mass="9991">MFVPERKHPYLRKTEEETKDKGGRTRNKKKFTTSLDCGCCKKNWDAEPRIAVFDGRPKDSADNILGYGSGTQGSCCPILCDLLMRDYV</sequence>
<reference evidence="2" key="1">
    <citation type="submission" date="2023-07" db="EMBL/GenBank/DDBJ databases">
        <title>draft genome sequence of fig (Ficus carica).</title>
        <authorList>
            <person name="Takahashi T."/>
            <person name="Nishimura K."/>
        </authorList>
    </citation>
    <scope>NUCLEOTIDE SEQUENCE</scope>
</reference>
<name>A0AA88A0S7_FICCA</name>
<dbReference type="Gramene" id="FCD_00018093-RA">
    <property type="protein sequence ID" value="FCD_00018093-RA:cds"/>
    <property type="gene ID" value="FCD_00018093"/>
</dbReference>
<accession>A0AA88A0S7</accession>
<evidence type="ECO:0000313" key="3">
    <source>
        <dbReference type="Proteomes" id="UP001187192"/>
    </source>
</evidence>
<organism evidence="2 3">
    <name type="scientific">Ficus carica</name>
    <name type="common">Common fig</name>
    <dbReference type="NCBI Taxonomy" id="3494"/>
    <lineage>
        <taxon>Eukaryota</taxon>
        <taxon>Viridiplantae</taxon>
        <taxon>Streptophyta</taxon>
        <taxon>Embryophyta</taxon>
        <taxon>Tracheophyta</taxon>
        <taxon>Spermatophyta</taxon>
        <taxon>Magnoliopsida</taxon>
        <taxon>eudicotyledons</taxon>
        <taxon>Gunneridae</taxon>
        <taxon>Pentapetalae</taxon>
        <taxon>rosids</taxon>
        <taxon>fabids</taxon>
        <taxon>Rosales</taxon>
        <taxon>Moraceae</taxon>
        <taxon>Ficeae</taxon>
        <taxon>Ficus</taxon>
    </lineage>
</organism>
<dbReference type="AlphaFoldDB" id="A0AA88A0S7"/>
<keyword evidence="3" id="KW-1185">Reference proteome</keyword>
<dbReference type="Proteomes" id="UP001187192">
    <property type="component" value="Unassembled WGS sequence"/>
</dbReference>
<comment type="caution">
    <text evidence="2">The sequence shown here is derived from an EMBL/GenBank/DDBJ whole genome shotgun (WGS) entry which is preliminary data.</text>
</comment>
<proteinExistence type="predicted"/>
<evidence type="ECO:0000313" key="2">
    <source>
        <dbReference type="EMBL" id="GMN45993.1"/>
    </source>
</evidence>
<protein>
    <submittedName>
        <fullName evidence="2">Uncharacterized protein</fullName>
    </submittedName>
</protein>
<feature type="region of interest" description="Disordered" evidence="1">
    <location>
        <begin position="1"/>
        <end position="28"/>
    </location>
</feature>
<gene>
    <name evidence="2" type="ORF">TIFTF001_015210</name>
</gene>